<gene>
    <name evidence="1" type="ORF">METZ01_LOCUS278383</name>
</gene>
<name>A0A382KMQ3_9ZZZZ</name>
<dbReference type="EMBL" id="UINC01081558">
    <property type="protein sequence ID" value="SVC25529.1"/>
    <property type="molecule type" value="Genomic_DNA"/>
</dbReference>
<reference evidence="1" key="1">
    <citation type="submission" date="2018-05" db="EMBL/GenBank/DDBJ databases">
        <authorList>
            <person name="Lanie J.A."/>
            <person name="Ng W.-L."/>
            <person name="Kazmierczak K.M."/>
            <person name="Andrzejewski T.M."/>
            <person name="Davidsen T.M."/>
            <person name="Wayne K.J."/>
            <person name="Tettelin H."/>
            <person name="Glass J.I."/>
            <person name="Rusch D."/>
            <person name="Podicherti R."/>
            <person name="Tsui H.-C.T."/>
            <person name="Winkler M.E."/>
        </authorList>
    </citation>
    <scope>NUCLEOTIDE SEQUENCE</scope>
</reference>
<accession>A0A382KMQ3</accession>
<evidence type="ECO:0000313" key="1">
    <source>
        <dbReference type="EMBL" id="SVC25529.1"/>
    </source>
</evidence>
<feature type="non-terminal residue" evidence="1">
    <location>
        <position position="60"/>
    </location>
</feature>
<organism evidence="1">
    <name type="scientific">marine metagenome</name>
    <dbReference type="NCBI Taxonomy" id="408172"/>
    <lineage>
        <taxon>unclassified sequences</taxon>
        <taxon>metagenomes</taxon>
        <taxon>ecological metagenomes</taxon>
    </lineage>
</organism>
<sequence>MAELTDIVNETIRREIEEYIERPDEVERNVGLFARIRPLMQEISAALIEGDDGTVDRLTK</sequence>
<protein>
    <submittedName>
        <fullName evidence="1">Uncharacterized protein</fullName>
    </submittedName>
</protein>
<dbReference type="AlphaFoldDB" id="A0A382KMQ3"/>
<proteinExistence type="predicted"/>